<comment type="caution">
    <text evidence="2">The sequence shown here is derived from an EMBL/GenBank/DDBJ whole genome shotgun (WGS) entry which is preliminary data.</text>
</comment>
<evidence type="ECO:0000256" key="1">
    <source>
        <dbReference type="SAM" id="MobiDB-lite"/>
    </source>
</evidence>
<feature type="region of interest" description="Disordered" evidence="1">
    <location>
        <begin position="45"/>
        <end position="75"/>
    </location>
</feature>
<name>A0A8J2PTD2_9HEXA</name>
<organism evidence="2 3">
    <name type="scientific">Allacma fusca</name>
    <dbReference type="NCBI Taxonomy" id="39272"/>
    <lineage>
        <taxon>Eukaryota</taxon>
        <taxon>Metazoa</taxon>
        <taxon>Ecdysozoa</taxon>
        <taxon>Arthropoda</taxon>
        <taxon>Hexapoda</taxon>
        <taxon>Collembola</taxon>
        <taxon>Symphypleona</taxon>
        <taxon>Sminthuridae</taxon>
        <taxon>Allacma</taxon>
    </lineage>
</organism>
<protein>
    <submittedName>
        <fullName evidence="2">Uncharacterized protein</fullName>
    </submittedName>
</protein>
<dbReference type="EMBL" id="CAJVCH010570928">
    <property type="protein sequence ID" value="CAG7836220.1"/>
    <property type="molecule type" value="Genomic_DNA"/>
</dbReference>
<reference evidence="2" key="1">
    <citation type="submission" date="2021-06" db="EMBL/GenBank/DDBJ databases">
        <authorList>
            <person name="Hodson N. C."/>
            <person name="Mongue J. A."/>
            <person name="Jaron S. K."/>
        </authorList>
    </citation>
    <scope>NUCLEOTIDE SEQUENCE</scope>
</reference>
<evidence type="ECO:0000313" key="2">
    <source>
        <dbReference type="EMBL" id="CAG7836220.1"/>
    </source>
</evidence>
<evidence type="ECO:0000313" key="3">
    <source>
        <dbReference type="Proteomes" id="UP000708208"/>
    </source>
</evidence>
<feature type="compositionally biased region" description="Gly residues" evidence="1">
    <location>
        <begin position="45"/>
        <end position="55"/>
    </location>
</feature>
<feature type="compositionally biased region" description="Basic residues" evidence="1">
    <location>
        <begin position="65"/>
        <end position="75"/>
    </location>
</feature>
<accession>A0A8J2PTD2</accession>
<dbReference type="Proteomes" id="UP000708208">
    <property type="component" value="Unassembled WGS sequence"/>
</dbReference>
<dbReference type="AlphaFoldDB" id="A0A8J2PTD2"/>
<sequence>MNYNVRRISLATSSHVDKGTDFDHHEGVGPQGGAERFRRLSQLSKGGGYGVGGGFNPRYLSRGGTSRHPHSYSLQ</sequence>
<gene>
    <name evidence="2" type="ORF">AFUS01_LOCUS45486</name>
</gene>
<proteinExistence type="predicted"/>
<keyword evidence="3" id="KW-1185">Reference proteome</keyword>